<feature type="signal peptide" evidence="3">
    <location>
        <begin position="1"/>
        <end position="22"/>
    </location>
</feature>
<keyword evidence="1" id="KW-0433">Leucine-rich repeat</keyword>
<comment type="caution">
    <text evidence="5">The sequence shown here is derived from an EMBL/GenBank/DDBJ whole genome shotgun (WGS) entry which is preliminary data.</text>
</comment>
<keyword evidence="2 3" id="KW-0732">Signal</keyword>
<feature type="domain" description="LRRNT" evidence="4">
    <location>
        <begin position="23"/>
        <end position="55"/>
    </location>
</feature>
<evidence type="ECO:0000313" key="6">
    <source>
        <dbReference type="Proteomes" id="UP000828390"/>
    </source>
</evidence>
<evidence type="ECO:0000256" key="2">
    <source>
        <dbReference type="ARBA" id="ARBA00022729"/>
    </source>
</evidence>
<proteinExistence type="predicted"/>
<dbReference type="EMBL" id="JAIWYP010000001">
    <property type="protein sequence ID" value="KAH3896878.1"/>
    <property type="molecule type" value="Genomic_DNA"/>
</dbReference>
<dbReference type="InterPro" id="IPR000372">
    <property type="entry name" value="LRRNT"/>
</dbReference>
<reference evidence="5" key="1">
    <citation type="journal article" date="2019" name="bioRxiv">
        <title>The Genome of the Zebra Mussel, Dreissena polymorpha: A Resource for Invasive Species Research.</title>
        <authorList>
            <person name="McCartney M.A."/>
            <person name="Auch B."/>
            <person name="Kono T."/>
            <person name="Mallez S."/>
            <person name="Zhang Y."/>
            <person name="Obille A."/>
            <person name="Becker A."/>
            <person name="Abrahante J.E."/>
            <person name="Garbe J."/>
            <person name="Badalamenti J.P."/>
            <person name="Herman A."/>
            <person name="Mangelson H."/>
            <person name="Liachko I."/>
            <person name="Sullivan S."/>
            <person name="Sone E.D."/>
            <person name="Koren S."/>
            <person name="Silverstein K.A.T."/>
            <person name="Beckman K.B."/>
            <person name="Gohl D.M."/>
        </authorList>
    </citation>
    <scope>NUCLEOTIDE SEQUENCE</scope>
    <source>
        <strain evidence="5">Duluth1</strain>
        <tissue evidence="5">Whole animal</tissue>
    </source>
</reference>
<evidence type="ECO:0000256" key="3">
    <source>
        <dbReference type="SAM" id="SignalP"/>
    </source>
</evidence>
<feature type="chain" id="PRO_5038543071" description="LRRNT domain-containing protein" evidence="3">
    <location>
        <begin position="23"/>
        <end position="56"/>
    </location>
</feature>
<evidence type="ECO:0000313" key="5">
    <source>
        <dbReference type="EMBL" id="KAH3896878.1"/>
    </source>
</evidence>
<evidence type="ECO:0000256" key="1">
    <source>
        <dbReference type="ARBA" id="ARBA00022614"/>
    </source>
</evidence>
<evidence type="ECO:0000259" key="4">
    <source>
        <dbReference type="SMART" id="SM00013"/>
    </source>
</evidence>
<protein>
    <recommendedName>
        <fullName evidence="4">LRRNT domain-containing protein</fullName>
    </recommendedName>
</protein>
<sequence length="56" mass="5838">MSTCKAVMLAVILALCTGISRCQCPATCHCDGTVVRCNGQQLLTIPLSLPDATTTL</sequence>
<reference evidence="5" key="2">
    <citation type="submission" date="2020-11" db="EMBL/GenBank/DDBJ databases">
        <authorList>
            <person name="McCartney M.A."/>
            <person name="Auch B."/>
            <person name="Kono T."/>
            <person name="Mallez S."/>
            <person name="Becker A."/>
            <person name="Gohl D.M."/>
            <person name="Silverstein K.A.T."/>
            <person name="Koren S."/>
            <person name="Bechman K.B."/>
            <person name="Herman A."/>
            <person name="Abrahante J.E."/>
            <person name="Garbe J."/>
        </authorList>
    </citation>
    <scope>NUCLEOTIDE SEQUENCE</scope>
    <source>
        <strain evidence="5">Duluth1</strain>
        <tissue evidence="5">Whole animal</tissue>
    </source>
</reference>
<dbReference type="Gene3D" id="3.80.10.10">
    <property type="entry name" value="Ribonuclease Inhibitor"/>
    <property type="match status" value="1"/>
</dbReference>
<gene>
    <name evidence="5" type="ORF">DPMN_021061</name>
</gene>
<dbReference type="Proteomes" id="UP000828390">
    <property type="component" value="Unassembled WGS sequence"/>
</dbReference>
<dbReference type="SMART" id="SM00013">
    <property type="entry name" value="LRRNT"/>
    <property type="match status" value="1"/>
</dbReference>
<dbReference type="AlphaFoldDB" id="A0A9D4SAR6"/>
<name>A0A9D4SAR6_DREPO</name>
<keyword evidence="6" id="KW-1185">Reference proteome</keyword>
<dbReference type="Pfam" id="PF01462">
    <property type="entry name" value="LRRNT"/>
    <property type="match status" value="1"/>
</dbReference>
<organism evidence="5 6">
    <name type="scientific">Dreissena polymorpha</name>
    <name type="common">Zebra mussel</name>
    <name type="synonym">Mytilus polymorpha</name>
    <dbReference type="NCBI Taxonomy" id="45954"/>
    <lineage>
        <taxon>Eukaryota</taxon>
        <taxon>Metazoa</taxon>
        <taxon>Spiralia</taxon>
        <taxon>Lophotrochozoa</taxon>
        <taxon>Mollusca</taxon>
        <taxon>Bivalvia</taxon>
        <taxon>Autobranchia</taxon>
        <taxon>Heteroconchia</taxon>
        <taxon>Euheterodonta</taxon>
        <taxon>Imparidentia</taxon>
        <taxon>Neoheterodontei</taxon>
        <taxon>Myida</taxon>
        <taxon>Dreissenoidea</taxon>
        <taxon>Dreissenidae</taxon>
        <taxon>Dreissena</taxon>
    </lineage>
</organism>
<dbReference type="InterPro" id="IPR032675">
    <property type="entry name" value="LRR_dom_sf"/>
</dbReference>
<accession>A0A9D4SAR6</accession>